<evidence type="ECO:0000256" key="1">
    <source>
        <dbReference type="ARBA" id="ARBA00004141"/>
    </source>
</evidence>
<feature type="transmembrane region" description="Helical" evidence="8">
    <location>
        <begin position="130"/>
        <end position="152"/>
    </location>
</feature>
<dbReference type="GO" id="GO:0005385">
    <property type="term" value="F:zinc ion transmembrane transporter activity"/>
    <property type="evidence" value="ECO:0007669"/>
    <property type="project" value="TreeGrafter"/>
</dbReference>
<dbReference type="Pfam" id="PF02535">
    <property type="entry name" value="Zip"/>
    <property type="match status" value="1"/>
</dbReference>
<feature type="compositionally biased region" description="Basic and acidic residues" evidence="7">
    <location>
        <begin position="271"/>
        <end position="280"/>
    </location>
</feature>
<dbReference type="InterPro" id="IPR003689">
    <property type="entry name" value="ZIP"/>
</dbReference>
<feature type="region of interest" description="Disordered" evidence="7">
    <location>
        <begin position="188"/>
        <end position="214"/>
    </location>
</feature>
<evidence type="ECO:0000256" key="5">
    <source>
        <dbReference type="ARBA" id="ARBA00023136"/>
    </source>
</evidence>
<evidence type="ECO:0000313" key="10">
    <source>
        <dbReference type="Proteomes" id="UP000887581"/>
    </source>
</evidence>
<feature type="transmembrane region" description="Helical" evidence="8">
    <location>
        <begin position="409"/>
        <end position="430"/>
    </location>
</feature>
<feature type="compositionally biased region" description="Basic residues" evidence="7">
    <location>
        <begin position="193"/>
        <end position="205"/>
    </location>
</feature>
<evidence type="ECO:0000256" key="9">
    <source>
        <dbReference type="SAM" id="SignalP"/>
    </source>
</evidence>
<dbReference type="PANTHER" id="PTHR16950">
    <property type="entry name" value="ZINC TRANSPORTER SLC39A7 HISTIDINE-RICH MEMBRANE PROTEIN KE4"/>
    <property type="match status" value="1"/>
</dbReference>
<dbReference type="PANTHER" id="PTHR16950:SF25">
    <property type="entry name" value="ZINC TRANSPORTER SLC39A7"/>
    <property type="match status" value="1"/>
</dbReference>
<evidence type="ECO:0000256" key="6">
    <source>
        <dbReference type="ARBA" id="ARBA00038485"/>
    </source>
</evidence>
<dbReference type="GO" id="GO:0016020">
    <property type="term" value="C:membrane"/>
    <property type="evidence" value="ECO:0007669"/>
    <property type="project" value="UniProtKB-SubCell"/>
</dbReference>
<dbReference type="WBParaSite" id="sdigi.contig79.g3810.t1">
    <property type="protein sequence ID" value="sdigi.contig79.g3810.t1"/>
    <property type="gene ID" value="sdigi.contig79.g3810"/>
</dbReference>
<comment type="subcellular location">
    <subcellularLocation>
        <location evidence="1">Membrane</location>
        <topology evidence="1">Multi-pass membrane protein</topology>
    </subcellularLocation>
</comment>
<evidence type="ECO:0000256" key="8">
    <source>
        <dbReference type="SAM" id="Phobius"/>
    </source>
</evidence>
<reference evidence="11" key="1">
    <citation type="submission" date="2022-11" db="UniProtKB">
        <authorList>
            <consortium name="WormBaseParasite"/>
        </authorList>
    </citation>
    <scope>IDENTIFICATION</scope>
</reference>
<sequence length="459" mass="50850">MAVQKVLVILLIIAQTAVQQSPHGHSHDIETPHYKYSRAANEEFYNFQQHGRFHHHHHHHHHEHSENQHTEQHDHFPEKKRHHGHMCGVDVEEGNQQAQQTGCNKQIKSNYKPYDPNGMLSFMNNFRMRLWVYSIGSTLLISFAPFVLLSLIPLQANTPENEPMLKVLLSFGSGGLLGDAFLHLIPHSQPAHQHGHGHSHTHLHSHAGSGHSHGPHDMAVGSYVLAGIVAFLTVEKFVYILRSGKTVHSHSHFNPSSSVDKKKVKERKKSPKIDKEKKSDISSAESLHSSDEEHEHFTKEQEGHEKEFKVTAYLNMAADFAHNFTDGLAIGASFLAGTAVGVVTMITVLVHEVPHEIGDFAILVQSGFSKKKAMSVQLLTALGALTGCILSLCAADASELSDTASSSWILPFTAGGFIYIATVTVIPELLRNTSTWQSIKEVTALLAGIILMYLIATFE</sequence>
<keyword evidence="4 8" id="KW-1133">Transmembrane helix</keyword>
<feature type="signal peptide" evidence="9">
    <location>
        <begin position="1"/>
        <end position="19"/>
    </location>
</feature>
<evidence type="ECO:0000256" key="3">
    <source>
        <dbReference type="ARBA" id="ARBA00022692"/>
    </source>
</evidence>
<proteinExistence type="inferred from homology"/>
<feature type="region of interest" description="Disordered" evidence="7">
    <location>
        <begin position="53"/>
        <end position="82"/>
    </location>
</feature>
<evidence type="ECO:0000256" key="2">
    <source>
        <dbReference type="ARBA" id="ARBA00022448"/>
    </source>
</evidence>
<feature type="transmembrane region" description="Helical" evidence="8">
    <location>
        <begin position="220"/>
        <end position="241"/>
    </location>
</feature>
<feature type="transmembrane region" description="Helical" evidence="8">
    <location>
        <begin position="442"/>
        <end position="458"/>
    </location>
</feature>
<evidence type="ECO:0000256" key="4">
    <source>
        <dbReference type="ARBA" id="ARBA00022989"/>
    </source>
</evidence>
<evidence type="ECO:0000256" key="7">
    <source>
        <dbReference type="SAM" id="MobiDB-lite"/>
    </source>
</evidence>
<feature type="compositionally biased region" description="Basic and acidic residues" evidence="7">
    <location>
        <begin position="63"/>
        <end position="77"/>
    </location>
</feature>
<evidence type="ECO:0000313" key="11">
    <source>
        <dbReference type="WBParaSite" id="sdigi.contig79.g3810.t1"/>
    </source>
</evidence>
<feature type="compositionally biased region" description="Basic and acidic residues" evidence="7">
    <location>
        <begin position="288"/>
        <end position="304"/>
    </location>
</feature>
<feature type="compositionally biased region" description="Basic residues" evidence="7">
    <location>
        <begin position="53"/>
        <end position="62"/>
    </location>
</feature>
<accession>A0A915Q287</accession>
<keyword evidence="2" id="KW-0813">Transport</keyword>
<protein>
    <submittedName>
        <fullName evidence="11">Uncharacterized protein</fullName>
    </submittedName>
</protein>
<keyword evidence="5 8" id="KW-0472">Membrane</keyword>
<feature type="region of interest" description="Disordered" evidence="7">
    <location>
        <begin position="248"/>
        <end position="304"/>
    </location>
</feature>
<feature type="chain" id="PRO_5036903330" evidence="9">
    <location>
        <begin position="20"/>
        <end position="459"/>
    </location>
</feature>
<keyword evidence="10" id="KW-1185">Reference proteome</keyword>
<dbReference type="GO" id="GO:0006882">
    <property type="term" value="P:intracellular zinc ion homeostasis"/>
    <property type="evidence" value="ECO:0007669"/>
    <property type="project" value="TreeGrafter"/>
</dbReference>
<dbReference type="Proteomes" id="UP000887581">
    <property type="component" value="Unplaced"/>
</dbReference>
<feature type="transmembrane region" description="Helical" evidence="8">
    <location>
        <begin position="378"/>
        <end position="397"/>
    </location>
</feature>
<comment type="similarity">
    <text evidence="6">Belongs to the ZIP transporter (TC 2.A.5) family. KE4/Catsup subfamily.</text>
</comment>
<dbReference type="AlphaFoldDB" id="A0A915Q287"/>
<name>A0A915Q287_9BILA</name>
<keyword evidence="9" id="KW-0732">Signal</keyword>
<keyword evidence="3 8" id="KW-0812">Transmembrane</keyword>
<organism evidence="10 11">
    <name type="scientific">Setaria digitata</name>
    <dbReference type="NCBI Taxonomy" id="48799"/>
    <lineage>
        <taxon>Eukaryota</taxon>
        <taxon>Metazoa</taxon>
        <taxon>Ecdysozoa</taxon>
        <taxon>Nematoda</taxon>
        <taxon>Chromadorea</taxon>
        <taxon>Rhabditida</taxon>
        <taxon>Spirurina</taxon>
        <taxon>Spiruromorpha</taxon>
        <taxon>Filarioidea</taxon>
        <taxon>Setariidae</taxon>
        <taxon>Setaria</taxon>
    </lineage>
</organism>